<name>A0A5V0BE13_SALEN</name>
<dbReference type="EMBL" id="AAGVVM010000075">
    <property type="protein sequence ID" value="EBS5460685.1"/>
    <property type="molecule type" value="Genomic_DNA"/>
</dbReference>
<evidence type="ECO:0000313" key="1">
    <source>
        <dbReference type="EMBL" id="EBS5460685.1"/>
    </source>
</evidence>
<sequence>MLPGRCAPVHLKKIRNWLFSDLTGKREKVYVCSVLYVLYVLFVFHVLSVSNCINCIVPYLLYCVFFIHKIHCRNNAPTEISHEQTAFP</sequence>
<proteinExistence type="predicted"/>
<dbReference type="AlphaFoldDB" id="A0A5V0BE13"/>
<gene>
    <name evidence="1" type="ORF">DUU06_24175</name>
</gene>
<organism evidence="1">
    <name type="scientific">Salmonella enteritidis</name>
    <dbReference type="NCBI Taxonomy" id="149539"/>
    <lineage>
        <taxon>Bacteria</taxon>
        <taxon>Pseudomonadati</taxon>
        <taxon>Pseudomonadota</taxon>
        <taxon>Gammaproteobacteria</taxon>
        <taxon>Enterobacterales</taxon>
        <taxon>Enterobacteriaceae</taxon>
        <taxon>Salmonella</taxon>
    </lineage>
</organism>
<protein>
    <submittedName>
        <fullName evidence="1">Uncharacterized protein</fullName>
    </submittedName>
</protein>
<reference evidence="1" key="1">
    <citation type="submission" date="2018-07" db="EMBL/GenBank/DDBJ databases">
        <authorList>
            <person name="Ashton P.M."/>
            <person name="Dallman T."/>
            <person name="Nair S."/>
            <person name="De Pinna E."/>
            <person name="Peters T."/>
            <person name="Grant K."/>
        </authorList>
    </citation>
    <scope>NUCLEOTIDE SEQUENCE</scope>
    <source>
        <strain evidence="1">245081</strain>
    </source>
</reference>
<accession>A0A5V0BE13</accession>
<comment type="caution">
    <text evidence="1">The sequence shown here is derived from an EMBL/GenBank/DDBJ whole genome shotgun (WGS) entry which is preliminary data.</text>
</comment>